<dbReference type="InterPro" id="IPR046540">
    <property type="entry name" value="DMFA2_C"/>
</dbReference>
<evidence type="ECO:0000313" key="3">
    <source>
        <dbReference type="Proteomes" id="UP000465062"/>
    </source>
</evidence>
<evidence type="ECO:0000259" key="1">
    <source>
        <dbReference type="Pfam" id="PF20254"/>
    </source>
</evidence>
<sequence length="515" mass="58153">MACKRENRGKDRYEVSANIAAKFFPESSQSFMATGITFADALSGSTIASKASGPVLLTRPNNTPDPIHSYLISRQPEKITIFGGTASVNENVIYKPGNWKVEKKSSFIQGYADKPSYQPGDKVDLYISSEYGYGAEIYRMGYYEGKGAELKKSFGYLPAYNQSNKKRNAANSDANWVKNVYFSIPEDWESGMYLIKLVDSRLNASYIPIVVNAKENNGIGIVIATNTYQAYNNWGGKSFYGYNSTNNEPAIRLSYHRPYQEGNGSGQFFKYEYNLIRWLEKKGYSLNYYSNVDIASGKLDTDNPKLLIISGHDEYWTKETRDSIEKLTKSSMNLANFSANVGYWQVRLEDDAETIVSYKAKADQDPYQKILPGKVTTQFRSDPVNRPENQLFGSMYRGIPDKTYPMVITNSSHWIYQGTGLKDGDEIAGVIGGEIDRYDGEIPQVELISSSPVNLYGKKSVADVVWWEKPYGTKVFSVGTFYWNWFLDPYGHEAVASFNRNIELITENALEELLK</sequence>
<protein>
    <recommendedName>
        <fullName evidence="1">N,N-dimethylformamidase beta subunit-like C-terminal domain-containing protein</fullName>
    </recommendedName>
</protein>
<dbReference type="Pfam" id="PF04122">
    <property type="entry name" value="CW_binding_2"/>
    <property type="match status" value="1"/>
</dbReference>
<feature type="domain" description="N,N-dimethylformamidase beta subunit-like C-terminal" evidence="1">
    <location>
        <begin position="136"/>
        <end position="488"/>
    </location>
</feature>
<dbReference type="AlphaFoldDB" id="A0A6I6ULE8"/>
<proteinExistence type="predicted"/>
<dbReference type="EMBL" id="CP047394">
    <property type="protein sequence ID" value="QHE63924.1"/>
    <property type="molecule type" value="Genomic_DNA"/>
</dbReference>
<name>A0A6I6ULE8_9BACI</name>
<dbReference type="Proteomes" id="UP000465062">
    <property type="component" value="Chromosome"/>
</dbReference>
<evidence type="ECO:0000313" key="2">
    <source>
        <dbReference type="EMBL" id="QHE63924.1"/>
    </source>
</evidence>
<accession>A0A6I6ULE8</accession>
<gene>
    <name evidence="2" type="ORF">FHE72_22075</name>
</gene>
<reference evidence="2 3" key="1">
    <citation type="submission" date="2019-06" db="EMBL/GenBank/DDBJ databases">
        <title>An operon consisting of a P-type ATPase gene and a transcriptional regular gene given the different cadmium resistance in Bacillus vietamensis 151-6 and Bacillus marisflavi 151-25.</title>
        <authorList>
            <person name="Yu X."/>
        </authorList>
    </citation>
    <scope>NUCLEOTIDE SEQUENCE [LARGE SCALE GENOMIC DNA]</scope>
    <source>
        <strain evidence="2 3">151-6</strain>
    </source>
</reference>
<dbReference type="InterPro" id="IPR007253">
    <property type="entry name" value="Cell_wall-bd_2"/>
</dbReference>
<dbReference type="Pfam" id="PF20254">
    <property type="entry name" value="DMFA2_C"/>
    <property type="match status" value="1"/>
</dbReference>
<dbReference type="KEGG" id="bvq:FHE72_22075"/>
<organism evidence="2 3">
    <name type="scientific">Rossellomorea vietnamensis</name>
    <dbReference type="NCBI Taxonomy" id="218284"/>
    <lineage>
        <taxon>Bacteria</taxon>
        <taxon>Bacillati</taxon>
        <taxon>Bacillota</taxon>
        <taxon>Bacilli</taxon>
        <taxon>Bacillales</taxon>
        <taxon>Bacillaceae</taxon>
        <taxon>Rossellomorea</taxon>
    </lineage>
</organism>